<gene>
    <name evidence="1" type="ORF">T440DRAFT_381623</name>
</gene>
<protein>
    <submittedName>
        <fullName evidence="1">Uncharacterized protein</fullName>
    </submittedName>
</protein>
<dbReference type="EMBL" id="MU006295">
    <property type="protein sequence ID" value="KAF2853631.1"/>
    <property type="molecule type" value="Genomic_DNA"/>
</dbReference>
<name>A0A6A7BDQ1_9PLEO</name>
<keyword evidence="2" id="KW-1185">Reference proteome</keyword>
<dbReference type="OrthoDB" id="288942at2759"/>
<dbReference type="AlphaFoldDB" id="A0A6A7BDQ1"/>
<organism evidence="1 2">
    <name type="scientific">Plenodomus tracheiphilus IPT5</name>
    <dbReference type="NCBI Taxonomy" id="1408161"/>
    <lineage>
        <taxon>Eukaryota</taxon>
        <taxon>Fungi</taxon>
        <taxon>Dikarya</taxon>
        <taxon>Ascomycota</taxon>
        <taxon>Pezizomycotina</taxon>
        <taxon>Dothideomycetes</taxon>
        <taxon>Pleosporomycetidae</taxon>
        <taxon>Pleosporales</taxon>
        <taxon>Pleosporineae</taxon>
        <taxon>Leptosphaeriaceae</taxon>
        <taxon>Plenodomus</taxon>
    </lineage>
</organism>
<proteinExistence type="predicted"/>
<reference evidence="1" key="1">
    <citation type="submission" date="2020-01" db="EMBL/GenBank/DDBJ databases">
        <authorList>
            <consortium name="DOE Joint Genome Institute"/>
            <person name="Haridas S."/>
            <person name="Albert R."/>
            <person name="Binder M."/>
            <person name="Bloem J."/>
            <person name="Labutti K."/>
            <person name="Salamov A."/>
            <person name="Andreopoulos B."/>
            <person name="Baker S.E."/>
            <person name="Barry K."/>
            <person name="Bills G."/>
            <person name="Bluhm B.H."/>
            <person name="Cannon C."/>
            <person name="Castanera R."/>
            <person name="Culley D.E."/>
            <person name="Daum C."/>
            <person name="Ezra D."/>
            <person name="Gonzalez J.B."/>
            <person name="Henrissat B."/>
            <person name="Kuo A."/>
            <person name="Liang C."/>
            <person name="Lipzen A."/>
            <person name="Lutzoni F."/>
            <person name="Magnuson J."/>
            <person name="Mondo S."/>
            <person name="Nolan M."/>
            <person name="Ohm R."/>
            <person name="Pangilinan J."/>
            <person name="Park H.-J."/>
            <person name="Ramirez L."/>
            <person name="Alfaro M."/>
            <person name="Sun H."/>
            <person name="Tritt A."/>
            <person name="Yoshinaga Y."/>
            <person name="Zwiers L.-H."/>
            <person name="Turgeon B.G."/>
            <person name="Goodwin S.B."/>
            <person name="Spatafora J.W."/>
            <person name="Crous P.W."/>
            <person name="Grigoriev I.V."/>
        </authorList>
    </citation>
    <scope>NUCLEOTIDE SEQUENCE</scope>
    <source>
        <strain evidence="1">IPT5</strain>
    </source>
</reference>
<accession>A0A6A7BDQ1</accession>
<feature type="non-terminal residue" evidence="1">
    <location>
        <position position="53"/>
    </location>
</feature>
<dbReference type="Proteomes" id="UP000799423">
    <property type="component" value="Unassembled WGS sequence"/>
</dbReference>
<feature type="non-terminal residue" evidence="1">
    <location>
        <position position="1"/>
    </location>
</feature>
<sequence length="53" mass="6005">SPAWGNTVSSIHRLQNLELVLEIFTVKKAQLDAVVECAKIWRFPIADSRQVLL</sequence>
<evidence type="ECO:0000313" key="1">
    <source>
        <dbReference type="EMBL" id="KAF2853631.1"/>
    </source>
</evidence>
<evidence type="ECO:0000313" key="2">
    <source>
        <dbReference type="Proteomes" id="UP000799423"/>
    </source>
</evidence>